<proteinExistence type="predicted"/>
<gene>
    <name evidence="2" type="ORF">C5615_32745</name>
</gene>
<dbReference type="AlphaFoldDB" id="A0A2S8I7S7"/>
<organism evidence="2 3">
    <name type="scientific">Burkholderia cepacia</name>
    <name type="common">Pseudomonas cepacia</name>
    <dbReference type="NCBI Taxonomy" id="292"/>
    <lineage>
        <taxon>Bacteria</taxon>
        <taxon>Pseudomonadati</taxon>
        <taxon>Pseudomonadota</taxon>
        <taxon>Betaproteobacteria</taxon>
        <taxon>Burkholderiales</taxon>
        <taxon>Burkholderiaceae</taxon>
        <taxon>Burkholderia</taxon>
        <taxon>Burkholderia cepacia complex</taxon>
    </lineage>
</organism>
<feature type="region of interest" description="Disordered" evidence="1">
    <location>
        <begin position="20"/>
        <end position="39"/>
    </location>
</feature>
<evidence type="ECO:0000313" key="2">
    <source>
        <dbReference type="EMBL" id="PQP10833.1"/>
    </source>
</evidence>
<comment type="caution">
    <text evidence="2">The sequence shown here is derived from an EMBL/GenBank/DDBJ whole genome shotgun (WGS) entry which is preliminary data.</text>
</comment>
<evidence type="ECO:0000313" key="3">
    <source>
        <dbReference type="Proteomes" id="UP000238206"/>
    </source>
</evidence>
<name>A0A2S8I7S7_BURCE</name>
<dbReference type="EMBL" id="PUIQ01000062">
    <property type="protein sequence ID" value="PQP10833.1"/>
    <property type="molecule type" value="Genomic_DNA"/>
</dbReference>
<dbReference type="RefSeq" id="WP_105393215.1">
    <property type="nucleotide sequence ID" value="NZ_PUIQ01000062.1"/>
</dbReference>
<evidence type="ECO:0000256" key="1">
    <source>
        <dbReference type="SAM" id="MobiDB-lite"/>
    </source>
</evidence>
<reference evidence="2 3" key="1">
    <citation type="submission" date="2018-02" db="EMBL/GenBank/DDBJ databases">
        <title>Draft genome sequencing of Burkholderia cepacia Y14-15.</title>
        <authorList>
            <person name="Zheng B.-X."/>
        </authorList>
    </citation>
    <scope>NUCLEOTIDE SEQUENCE [LARGE SCALE GENOMIC DNA]</scope>
    <source>
        <strain evidence="2 3">Y14-15</strain>
    </source>
</reference>
<protein>
    <submittedName>
        <fullName evidence="2">Uncharacterized protein</fullName>
    </submittedName>
</protein>
<sequence>MQDRPQPVSAYCAAPPPDVEAARVRPDTTKAARAGADRRGGRPRILMEMQDRLDAYLDDPDRHLPTLNAANGSARQQRLERRVACVQLLRAMLKYLDLASLRIGIPQRDGGFLSLTLPFLAKHACLPVRRAERAMRDLLRAGLVTAQQRAERTEDGSYRGLASLRQLPAALFGAFGLSKWLRHERSKAVMRRYRAAAEAAKAGREQLRDSQAEAQASLALSAIAQRLKRPRPARAPAATDTSTVATDHTEAITRRVGMLKLLHPDWDRERCYDTAYRELE</sequence>
<dbReference type="Proteomes" id="UP000238206">
    <property type="component" value="Unassembled WGS sequence"/>
</dbReference>
<accession>A0A2S8I7S7</accession>